<dbReference type="Proteomes" id="UP000234329">
    <property type="component" value="Unassembled WGS sequence"/>
</dbReference>
<dbReference type="InterPro" id="IPR038299">
    <property type="entry name" value="DAO_C_sf"/>
</dbReference>
<dbReference type="Gene3D" id="3.50.50.60">
    <property type="entry name" value="FAD/NAD(P)-binding domain"/>
    <property type="match status" value="1"/>
</dbReference>
<gene>
    <name evidence="8" type="ORF">B1757_14115</name>
</gene>
<comment type="caution">
    <text evidence="8">The sequence shown here is derived from an EMBL/GenBank/DDBJ whole genome shotgun (WGS) entry which is preliminary data.</text>
</comment>
<keyword evidence="5" id="KW-0560">Oxidoreductase</keyword>
<dbReference type="GO" id="GO:0046168">
    <property type="term" value="P:glycerol-3-phosphate catabolic process"/>
    <property type="evidence" value="ECO:0007669"/>
    <property type="project" value="TreeGrafter"/>
</dbReference>
<dbReference type="Pfam" id="PF16901">
    <property type="entry name" value="DAO_C"/>
    <property type="match status" value="1"/>
</dbReference>
<evidence type="ECO:0000256" key="3">
    <source>
        <dbReference type="ARBA" id="ARBA00022630"/>
    </source>
</evidence>
<comment type="similarity">
    <text evidence="2">Belongs to the FAD-dependent glycerol-3-phosphate dehydrogenase family.</text>
</comment>
<organism evidence="8 9">
    <name type="scientific">Acidithiobacillus marinus</name>
    <dbReference type="NCBI Taxonomy" id="187490"/>
    <lineage>
        <taxon>Bacteria</taxon>
        <taxon>Pseudomonadati</taxon>
        <taxon>Pseudomonadota</taxon>
        <taxon>Acidithiobacillia</taxon>
        <taxon>Acidithiobacillales</taxon>
        <taxon>Acidithiobacillaceae</taxon>
        <taxon>Acidithiobacillus</taxon>
    </lineage>
</organism>
<sequence>MTQPFDLLIIGGGINGVGIARDASGRKLSVLLVEQDDLAAHTSSASTKLIHGGLRYLEYYEFRLVREALMERERLLGIAPHIIWPLEFVLPQGPESRSSWRIRAGLFLYDHLAPRSRLPASRAVHFGPHPAVNVLKQAYTKGFTYADCWVEDSRLVALNALAAAEQGAKILTRTQLLSARPENQLWSAQLLDKKTGQQETVHARALINAAGPWVGTVLSQELGIKTEKTVRKVKGSHIIVPRLYEGDYAFILQNPDHRIIFTIPYEYAYTLIGTTDIPYDGDPAEVHITAEETTYLCESVSRYFQTPVHPDNVVRSYAGVRPLYDDHAANASAVTRDYVLDMEGGGDTPPLLSVFGGKITTYRRLAEHALSLLQPVLGHPNDRRSWTADVPLPGGDIPAGDFAAFVRTLSAEYPFLPAHLAYRLARAYGTRTRKILGNARQMMDLGQDFGAGLTQAEVDYLITQEWARQPEDILWRRSKMALHAPEDTAKKLETYLHSLESSEKIRQGGDTAES</sequence>
<evidence type="ECO:0000313" key="9">
    <source>
        <dbReference type="Proteomes" id="UP000234329"/>
    </source>
</evidence>
<dbReference type="EMBL" id="MXAV01000055">
    <property type="protein sequence ID" value="PKY09616.1"/>
    <property type="molecule type" value="Genomic_DNA"/>
</dbReference>
<evidence type="ECO:0000259" key="6">
    <source>
        <dbReference type="Pfam" id="PF01266"/>
    </source>
</evidence>
<dbReference type="InterPro" id="IPR036188">
    <property type="entry name" value="FAD/NAD-bd_sf"/>
</dbReference>
<dbReference type="InParanoid" id="A0A2I1DIB0"/>
<dbReference type="InterPro" id="IPR006076">
    <property type="entry name" value="FAD-dep_OxRdtase"/>
</dbReference>
<feature type="domain" description="Alpha-glycerophosphate oxidase C-terminal" evidence="7">
    <location>
        <begin position="386"/>
        <end position="493"/>
    </location>
</feature>
<dbReference type="AlphaFoldDB" id="A0A2I1DIB0"/>
<dbReference type="InterPro" id="IPR031656">
    <property type="entry name" value="DAO_C"/>
</dbReference>
<evidence type="ECO:0000256" key="5">
    <source>
        <dbReference type="ARBA" id="ARBA00023002"/>
    </source>
</evidence>
<feature type="domain" description="FAD dependent oxidoreductase" evidence="6">
    <location>
        <begin position="6"/>
        <end position="361"/>
    </location>
</feature>
<keyword evidence="3" id="KW-0285">Flavoprotein</keyword>
<evidence type="ECO:0000256" key="2">
    <source>
        <dbReference type="ARBA" id="ARBA00007330"/>
    </source>
</evidence>
<dbReference type="Gene3D" id="3.30.9.10">
    <property type="entry name" value="D-Amino Acid Oxidase, subunit A, domain 2"/>
    <property type="match status" value="1"/>
</dbReference>
<dbReference type="OrthoDB" id="5287568at2"/>
<evidence type="ECO:0000256" key="4">
    <source>
        <dbReference type="ARBA" id="ARBA00022827"/>
    </source>
</evidence>
<dbReference type="NCBIfam" id="NF009906">
    <property type="entry name" value="PRK13369.1"/>
    <property type="match status" value="1"/>
</dbReference>
<dbReference type="GO" id="GO:0004368">
    <property type="term" value="F:glycerol-3-phosphate dehydrogenase (quinone) activity"/>
    <property type="evidence" value="ECO:0007669"/>
    <property type="project" value="InterPro"/>
</dbReference>
<name>A0A2I1DIB0_9PROT</name>
<dbReference type="InterPro" id="IPR000447">
    <property type="entry name" value="G3P_DH_FAD-dep"/>
</dbReference>
<keyword evidence="9" id="KW-1185">Reference proteome</keyword>
<comment type="cofactor">
    <cofactor evidence="1">
        <name>FAD</name>
        <dbReference type="ChEBI" id="CHEBI:57692"/>
    </cofactor>
</comment>
<proteinExistence type="inferred from homology"/>
<dbReference type="Pfam" id="PF01266">
    <property type="entry name" value="DAO"/>
    <property type="match status" value="1"/>
</dbReference>
<evidence type="ECO:0000259" key="7">
    <source>
        <dbReference type="Pfam" id="PF16901"/>
    </source>
</evidence>
<dbReference type="PANTHER" id="PTHR11985">
    <property type="entry name" value="GLYCEROL-3-PHOSPHATE DEHYDROGENASE"/>
    <property type="match status" value="1"/>
</dbReference>
<dbReference type="PANTHER" id="PTHR11985:SF15">
    <property type="entry name" value="GLYCEROL-3-PHOSPHATE DEHYDROGENASE, MITOCHONDRIAL"/>
    <property type="match status" value="1"/>
</dbReference>
<dbReference type="FunCoup" id="A0A2I1DIB0">
    <property type="interactions" value="370"/>
</dbReference>
<dbReference type="SUPFAM" id="SSF54373">
    <property type="entry name" value="FAD-linked reductases, C-terminal domain"/>
    <property type="match status" value="1"/>
</dbReference>
<dbReference type="PROSITE" id="PS00978">
    <property type="entry name" value="FAD_G3PDH_2"/>
    <property type="match status" value="1"/>
</dbReference>
<reference evidence="8 9" key="1">
    <citation type="submission" date="2017-03" db="EMBL/GenBank/DDBJ databases">
        <title>Draft genime sequence of the acidophilic sulfur-oxidizing bacterium Acidithiobacillus sp. SH, isolated from seawater.</title>
        <authorList>
            <person name="Sharmin S."/>
            <person name="Tokuhisa M."/>
            <person name="Kanao T."/>
            <person name="Kamimura K."/>
        </authorList>
    </citation>
    <scope>NUCLEOTIDE SEQUENCE [LARGE SCALE GENOMIC DNA]</scope>
    <source>
        <strain evidence="8 9">SH</strain>
    </source>
</reference>
<dbReference type="NCBIfam" id="NF008899">
    <property type="entry name" value="PRK12266.1"/>
    <property type="match status" value="1"/>
</dbReference>
<dbReference type="PRINTS" id="PR01001">
    <property type="entry name" value="FADG3PDH"/>
</dbReference>
<dbReference type="RefSeq" id="WP_101538938.1">
    <property type="nucleotide sequence ID" value="NZ_MXAV01000055.1"/>
</dbReference>
<dbReference type="Gene3D" id="1.10.8.870">
    <property type="entry name" value="Alpha-glycerophosphate oxidase, cap domain"/>
    <property type="match status" value="1"/>
</dbReference>
<keyword evidence="4" id="KW-0274">FAD</keyword>
<evidence type="ECO:0000313" key="8">
    <source>
        <dbReference type="EMBL" id="PKY09616.1"/>
    </source>
</evidence>
<protein>
    <submittedName>
        <fullName evidence="8">Glycerol-3-phosphate dehydrogenase</fullName>
    </submittedName>
</protein>
<accession>A0A2I1DIB0</accession>
<dbReference type="SUPFAM" id="SSF51905">
    <property type="entry name" value="FAD/NAD(P)-binding domain"/>
    <property type="match status" value="1"/>
</dbReference>
<evidence type="ECO:0000256" key="1">
    <source>
        <dbReference type="ARBA" id="ARBA00001974"/>
    </source>
</evidence>